<dbReference type="PANTHER" id="PTHR28495">
    <property type="entry name" value="HYPOTHETICAL PROTEIN LOC100359752"/>
    <property type="match status" value="1"/>
</dbReference>
<keyword evidence="3" id="KW-1185">Reference proteome</keyword>
<feature type="domain" description="DUF4708" evidence="1">
    <location>
        <begin position="14"/>
        <end position="85"/>
    </location>
</feature>
<gene>
    <name evidence="2" type="ORF">PMACD_LOCUS1165</name>
</gene>
<dbReference type="Pfam" id="PF15813">
    <property type="entry name" value="DUF4708"/>
    <property type="match status" value="1"/>
</dbReference>
<dbReference type="AlphaFoldDB" id="A0A821M0D8"/>
<organism evidence="2 3">
    <name type="scientific">Pieris macdunnoughi</name>
    <dbReference type="NCBI Taxonomy" id="345717"/>
    <lineage>
        <taxon>Eukaryota</taxon>
        <taxon>Metazoa</taxon>
        <taxon>Ecdysozoa</taxon>
        <taxon>Arthropoda</taxon>
        <taxon>Hexapoda</taxon>
        <taxon>Insecta</taxon>
        <taxon>Pterygota</taxon>
        <taxon>Neoptera</taxon>
        <taxon>Endopterygota</taxon>
        <taxon>Lepidoptera</taxon>
        <taxon>Glossata</taxon>
        <taxon>Ditrysia</taxon>
        <taxon>Papilionoidea</taxon>
        <taxon>Pieridae</taxon>
        <taxon>Pierinae</taxon>
        <taxon>Pieris</taxon>
    </lineage>
</organism>
<dbReference type="EMBL" id="CAJOBZ010000002">
    <property type="protein sequence ID" value="CAF4758478.1"/>
    <property type="molecule type" value="Genomic_DNA"/>
</dbReference>
<protein>
    <recommendedName>
        <fullName evidence="1">DUF4708 domain-containing protein</fullName>
    </recommendedName>
</protein>
<name>A0A821M0D8_9NEOP</name>
<sequence length="147" mass="17305">MRCNDKYYPGECIRVLPSLNKATIEEYYESVPKTSDFKCYKDLRRHWKNIHGYRLPEEERPCYSVRFWRGEPLTYPDICLTRAFPIITPMSKSAEKAVLENFINCLMSKMSYMLGYPLNINREICEHNESHVETQAVSLCTPTQHGK</sequence>
<dbReference type="PANTHER" id="PTHR28495:SF1">
    <property type="entry name" value="GENE, 17266-RELATED"/>
    <property type="match status" value="1"/>
</dbReference>
<comment type="caution">
    <text evidence="2">The sequence shown here is derived from an EMBL/GenBank/DDBJ whole genome shotgun (WGS) entry which is preliminary data.</text>
</comment>
<dbReference type="Proteomes" id="UP000663880">
    <property type="component" value="Unassembled WGS sequence"/>
</dbReference>
<dbReference type="InterPro" id="IPR031643">
    <property type="entry name" value="DUF4708"/>
</dbReference>
<evidence type="ECO:0000313" key="2">
    <source>
        <dbReference type="EMBL" id="CAF4758478.1"/>
    </source>
</evidence>
<dbReference type="OrthoDB" id="6285995at2759"/>
<accession>A0A821M0D8</accession>
<evidence type="ECO:0000313" key="3">
    <source>
        <dbReference type="Proteomes" id="UP000663880"/>
    </source>
</evidence>
<evidence type="ECO:0000259" key="1">
    <source>
        <dbReference type="Pfam" id="PF15813"/>
    </source>
</evidence>
<reference evidence="2" key="1">
    <citation type="submission" date="2021-02" db="EMBL/GenBank/DDBJ databases">
        <authorList>
            <person name="Steward A R."/>
        </authorList>
    </citation>
    <scope>NUCLEOTIDE SEQUENCE</scope>
</reference>
<proteinExistence type="predicted"/>